<evidence type="ECO:0000313" key="1">
    <source>
        <dbReference type="EMBL" id="UUT34900.1"/>
    </source>
</evidence>
<dbReference type="RefSeq" id="WP_259611433.1">
    <property type="nucleotide sequence ID" value="NZ_CP091139.2"/>
</dbReference>
<accession>A0ABY5NIB5</accession>
<dbReference type="Proteomes" id="UP001054811">
    <property type="component" value="Chromosome"/>
</dbReference>
<proteinExistence type="predicted"/>
<protein>
    <submittedName>
        <fullName evidence="1">Uncharacterized protein</fullName>
    </submittedName>
</protein>
<keyword evidence="2" id="KW-1185">Reference proteome</keyword>
<evidence type="ECO:0000313" key="2">
    <source>
        <dbReference type="Proteomes" id="UP001054811"/>
    </source>
</evidence>
<organism evidence="1 2">
    <name type="scientific">Microbacterium elymi</name>
    <dbReference type="NCBI Taxonomy" id="2909587"/>
    <lineage>
        <taxon>Bacteria</taxon>
        <taxon>Bacillati</taxon>
        <taxon>Actinomycetota</taxon>
        <taxon>Actinomycetes</taxon>
        <taxon>Micrococcales</taxon>
        <taxon>Microbacteriaceae</taxon>
        <taxon>Microbacterium</taxon>
    </lineage>
</organism>
<dbReference type="EMBL" id="CP091139">
    <property type="protein sequence ID" value="UUT34900.1"/>
    <property type="molecule type" value="Genomic_DNA"/>
</dbReference>
<name>A0ABY5NIB5_9MICO</name>
<sequence length="120" mass="13168">MSTTSSAGLSAVLTELGEIVDDLTQCRERAASAFAAEMFFFERVVGVVDRREKERAAQNGSITSASQLAMREVYAEVAAALRLSEWQVARKVSQAWSLTHRFYETLCDASSGQISPNTRS</sequence>
<gene>
    <name evidence="1" type="ORF">L2X98_31365</name>
</gene>
<reference evidence="1" key="1">
    <citation type="submission" date="2022-01" db="EMBL/GenBank/DDBJ databases">
        <title>Microbacterium eymi and Microbacterium rhizovicinus sp. nov., isolated from the rhizospheric soil of Elymus tsukushiensis, a plant native to the Dokdo Islands, Republic of Korea.</title>
        <authorList>
            <person name="Hwang Y.J."/>
        </authorList>
    </citation>
    <scope>NUCLEOTIDE SEQUENCE</scope>
    <source>
        <strain evidence="1">KUDC0405</strain>
    </source>
</reference>